<protein>
    <submittedName>
        <fullName evidence="2">Uncharacterized protein</fullName>
    </submittedName>
</protein>
<dbReference type="AlphaFoldDB" id="L0JTU8"/>
<organism evidence="2 3">
    <name type="scientific">Natronococcus occultus SP4</name>
    <dbReference type="NCBI Taxonomy" id="694430"/>
    <lineage>
        <taxon>Archaea</taxon>
        <taxon>Methanobacteriati</taxon>
        <taxon>Methanobacteriota</taxon>
        <taxon>Stenosarchaea group</taxon>
        <taxon>Halobacteria</taxon>
        <taxon>Halobacteriales</taxon>
        <taxon>Natrialbaceae</taxon>
        <taxon>Natronococcus</taxon>
    </lineage>
</organism>
<dbReference type="KEGG" id="nou:Natoc_0311"/>
<sequence length="39" mass="4165">METNEFLDGEALTGKHAAIVFGLWIGIVVVGAFVLTFVV</sequence>
<evidence type="ECO:0000313" key="3">
    <source>
        <dbReference type="Proteomes" id="UP000010878"/>
    </source>
</evidence>
<gene>
    <name evidence="2" type="ORF">Natoc_0311</name>
</gene>
<keyword evidence="1" id="KW-0812">Transmembrane</keyword>
<reference evidence="2 3" key="1">
    <citation type="submission" date="2012-11" db="EMBL/GenBank/DDBJ databases">
        <title>FINISHED of Natronococcus occultus SP4, DSM 3396.</title>
        <authorList>
            <consortium name="DOE Joint Genome Institute"/>
            <person name="Eisen J."/>
            <person name="Huntemann M."/>
            <person name="Wei C.-L."/>
            <person name="Han J."/>
            <person name="Detter J.C."/>
            <person name="Han C."/>
            <person name="Tapia R."/>
            <person name="Chen A."/>
            <person name="Kyrpides N."/>
            <person name="Mavromatis K."/>
            <person name="Markowitz V."/>
            <person name="Szeto E."/>
            <person name="Ivanova N."/>
            <person name="Mikhailova N."/>
            <person name="Ovchinnikova G."/>
            <person name="Pagani I."/>
            <person name="Pati A."/>
            <person name="Goodwin L."/>
            <person name="Nordberg H.P."/>
            <person name="Cantor M.N."/>
            <person name="Hua S.X."/>
            <person name="Woyke T."/>
            <person name="Eisen J."/>
            <person name="Klenk H.-P."/>
            <person name="Klenk H.-P."/>
        </authorList>
    </citation>
    <scope>NUCLEOTIDE SEQUENCE [LARGE SCALE GENOMIC DNA]</scope>
    <source>
        <strain evidence="2 3">SP4</strain>
    </source>
</reference>
<accession>L0JTU8</accession>
<dbReference type="EMBL" id="CP003929">
    <property type="protein sequence ID" value="AGB36181.1"/>
    <property type="molecule type" value="Genomic_DNA"/>
</dbReference>
<dbReference type="eggNOG" id="arCOG11150">
    <property type="taxonomic scope" value="Archaea"/>
</dbReference>
<keyword evidence="3" id="KW-1185">Reference proteome</keyword>
<evidence type="ECO:0000256" key="1">
    <source>
        <dbReference type="SAM" id="Phobius"/>
    </source>
</evidence>
<dbReference type="Proteomes" id="UP000010878">
    <property type="component" value="Chromosome"/>
</dbReference>
<evidence type="ECO:0000313" key="2">
    <source>
        <dbReference type="EMBL" id="AGB36181.1"/>
    </source>
</evidence>
<feature type="transmembrane region" description="Helical" evidence="1">
    <location>
        <begin position="16"/>
        <end position="38"/>
    </location>
</feature>
<dbReference type="HOGENOM" id="CLU_216666_1_0_2"/>
<name>L0JTU8_9EURY</name>
<keyword evidence="1" id="KW-0472">Membrane</keyword>
<proteinExistence type="predicted"/>
<keyword evidence="1" id="KW-1133">Transmembrane helix</keyword>